<dbReference type="Gene3D" id="3.40.630.30">
    <property type="match status" value="1"/>
</dbReference>
<dbReference type="EMBL" id="JBHSOW010000032">
    <property type="protein sequence ID" value="MFC5649318.1"/>
    <property type="molecule type" value="Genomic_DNA"/>
</dbReference>
<comment type="caution">
    <text evidence="1">The sequence shown here is derived from an EMBL/GenBank/DDBJ whole genome shotgun (WGS) entry which is preliminary data.</text>
</comment>
<accession>A0ABW0VTW5</accession>
<protein>
    <submittedName>
        <fullName evidence="1">Uncharacterized protein</fullName>
    </submittedName>
</protein>
<dbReference type="RefSeq" id="WP_379187826.1">
    <property type="nucleotide sequence ID" value="NZ_JBHSOW010000032.1"/>
</dbReference>
<sequence length="84" mass="9702">MSIMDNSVSIRSNIQISTDRLLLDLPFVHTYMHDNFYWAQSLTFDTFQRAVEHSAAVFGIYDHSAGARQTDLRGLFPIVRRLLI</sequence>
<keyword evidence="2" id="KW-1185">Reference proteome</keyword>
<organism evidence="1 2">
    <name type="scientific">Paenibacillus solisilvae</name>
    <dbReference type="NCBI Taxonomy" id="2486751"/>
    <lineage>
        <taxon>Bacteria</taxon>
        <taxon>Bacillati</taxon>
        <taxon>Bacillota</taxon>
        <taxon>Bacilli</taxon>
        <taxon>Bacillales</taxon>
        <taxon>Paenibacillaceae</taxon>
        <taxon>Paenibacillus</taxon>
    </lineage>
</organism>
<gene>
    <name evidence="1" type="ORF">ACFPYJ_09280</name>
</gene>
<reference evidence="2" key="1">
    <citation type="journal article" date="2019" name="Int. J. Syst. Evol. Microbiol.">
        <title>The Global Catalogue of Microorganisms (GCM) 10K type strain sequencing project: providing services to taxonomists for standard genome sequencing and annotation.</title>
        <authorList>
            <consortium name="The Broad Institute Genomics Platform"/>
            <consortium name="The Broad Institute Genome Sequencing Center for Infectious Disease"/>
            <person name="Wu L."/>
            <person name="Ma J."/>
        </authorList>
    </citation>
    <scope>NUCLEOTIDE SEQUENCE [LARGE SCALE GENOMIC DNA]</scope>
    <source>
        <strain evidence="2">CGMCC 1.3240</strain>
    </source>
</reference>
<proteinExistence type="predicted"/>
<evidence type="ECO:0000313" key="2">
    <source>
        <dbReference type="Proteomes" id="UP001596047"/>
    </source>
</evidence>
<name>A0ABW0VTW5_9BACL</name>
<dbReference type="Proteomes" id="UP001596047">
    <property type="component" value="Unassembled WGS sequence"/>
</dbReference>
<evidence type="ECO:0000313" key="1">
    <source>
        <dbReference type="EMBL" id="MFC5649318.1"/>
    </source>
</evidence>